<organism evidence="1">
    <name type="scientific">Clandestinovirus</name>
    <dbReference type="NCBI Taxonomy" id="2831644"/>
    <lineage>
        <taxon>Viruses</taxon>
    </lineage>
</organism>
<name>A0A8F8KLZ7_9VIRU</name>
<evidence type="ECO:0000313" key="1">
    <source>
        <dbReference type="EMBL" id="QYA18597.1"/>
    </source>
</evidence>
<gene>
    <name evidence="1" type="ORF">KOM_12_328</name>
</gene>
<sequence>MASRNCNSCAKRGLRQQGQVAPQVAKQTIAVAPQVPKASNMVVVNPSVQDQDSIVIMPLENMSSPDLLAPSVLNSNDIGIIGYQDTTSARLVRASYCKDGPIVVQVPEGGNRRLAADIYAEDAYANPHHVDVPAHYQFEQNERSWNLWNPFVGRFVPHNGLREIYESKELERMIEEQQQEDINGTVAKHDTVMDLEPGFIPDFRYGPKKDRMDFGGLEPVEIVDGETKLRLYNTQAVTPGYGMYETMYQNQFF</sequence>
<proteinExistence type="predicted"/>
<reference evidence="1" key="1">
    <citation type="submission" date="2021-06" db="EMBL/GenBank/DDBJ databases">
        <authorList>
            <person name="Rolland C."/>
        </authorList>
    </citation>
    <scope>NUCLEOTIDE SEQUENCE</scope>
    <source>
        <strain evidence="1">347.936635</strain>
    </source>
</reference>
<protein>
    <submittedName>
        <fullName evidence="1">Uncharacterized protein</fullName>
    </submittedName>
</protein>
<accession>A0A8F8KLZ7</accession>
<dbReference type="EMBL" id="MZ420154">
    <property type="protein sequence ID" value="QYA18597.1"/>
    <property type="molecule type" value="Genomic_DNA"/>
</dbReference>